<evidence type="ECO:0000256" key="3">
    <source>
        <dbReference type="ARBA" id="ARBA00022980"/>
    </source>
</evidence>
<evidence type="ECO:0000313" key="12">
    <source>
        <dbReference type="RefSeq" id="XP_005100916.2"/>
    </source>
</evidence>
<dbReference type="SUPFAM" id="SSF54768">
    <property type="entry name" value="dsRNA-binding domain-like"/>
    <property type="match status" value="1"/>
</dbReference>
<dbReference type="GO" id="GO:0005840">
    <property type="term" value="C:ribosome"/>
    <property type="evidence" value="ECO:0007669"/>
    <property type="project" value="UniProtKB-KW"/>
</dbReference>
<dbReference type="GeneID" id="101847881"/>
<dbReference type="InterPro" id="IPR000851">
    <property type="entry name" value="Ribosomal_uS5"/>
</dbReference>
<dbReference type="InterPro" id="IPR005324">
    <property type="entry name" value="Ribosomal_uS5_C"/>
</dbReference>
<evidence type="ECO:0000256" key="7">
    <source>
        <dbReference type="ARBA" id="ARBA00041606"/>
    </source>
</evidence>
<dbReference type="PROSITE" id="PS50881">
    <property type="entry name" value="S5_DSRBD"/>
    <property type="match status" value="1"/>
</dbReference>
<keyword evidence="3 8" id="KW-0689">Ribosomal protein</keyword>
<organism evidence="11 12">
    <name type="scientific">Aplysia californica</name>
    <name type="common">California sea hare</name>
    <dbReference type="NCBI Taxonomy" id="6500"/>
    <lineage>
        <taxon>Eukaryota</taxon>
        <taxon>Metazoa</taxon>
        <taxon>Spiralia</taxon>
        <taxon>Lophotrochozoa</taxon>
        <taxon>Mollusca</taxon>
        <taxon>Gastropoda</taxon>
        <taxon>Heterobranchia</taxon>
        <taxon>Euthyneura</taxon>
        <taxon>Tectipleura</taxon>
        <taxon>Aplysiida</taxon>
        <taxon>Aplysioidea</taxon>
        <taxon>Aplysiidae</taxon>
        <taxon>Aplysia</taxon>
    </lineage>
</organism>
<name>A0ABM0JT66_APLCA</name>
<dbReference type="RefSeq" id="XP_005100916.2">
    <property type="nucleotide sequence ID" value="XM_005100859.3"/>
</dbReference>
<comment type="subcellular location">
    <subcellularLocation>
        <location evidence="1">Mitochondrion</location>
    </subcellularLocation>
</comment>
<dbReference type="Gene3D" id="3.30.230.10">
    <property type="match status" value="1"/>
</dbReference>
<dbReference type="InterPro" id="IPR013810">
    <property type="entry name" value="Ribosomal_uS5_N"/>
</dbReference>
<accession>A0ABM0JT66</accession>
<dbReference type="Gene3D" id="3.30.160.20">
    <property type="match status" value="1"/>
</dbReference>
<sequence>MSFKMAATSVYRVLACSRSKLLTPFVCRGVSPNVSQIAARQLTLISVRCSTSFVGKVTANELWEGVTSVSNAGRKRGRGKSVKRKLDLNRGQRIGMGKSGMVFPGLTGPALVGKKLVDIHQVKPQEEEETAAPVIPKRKTLKIPALQRGYSGRKYPGTSIGSPDPINDYVFEDFDTKVLEYKMVSHMTGNLGRKMRVSTLVVTGNKQGLAGYAVAKSPMGKAALRKAKNMAGQRLQFIELYEGHTVFHNFAVTEGRTKIFVEKMPKGYGLDCHRIIKTICEIIGIQDLQAKVEGSDGNVQNICKGFFRGLMEQETHQSLADRVKLHVVEFRPELENVPVVVASPSHGEVNLEPIKEEAFDFDNMYYEDGKIPLKKAEDPLRLHRQTEAHWRTYLKNNRDRNQVQARYQRMIYGLEPSSEELKQRAKPLK</sequence>
<evidence type="ECO:0000256" key="2">
    <source>
        <dbReference type="ARBA" id="ARBA00008945"/>
    </source>
</evidence>
<dbReference type="InterPro" id="IPR048584">
    <property type="entry name" value="Ribosomal_uS5m_N"/>
</dbReference>
<dbReference type="Pfam" id="PF00333">
    <property type="entry name" value="Ribosomal_S5"/>
    <property type="match status" value="1"/>
</dbReference>
<evidence type="ECO:0000256" key="9">
    <source>
        <dbReference type="RuleBase" id="RU003823"/>
    </source>
</evidence>
<comment type="similarity">
    <text evidence="2 9">Belongs to the universal ribosomal protein uS5 family.</text>
</comment>
<evidence type="ECO:0000256" key="5">
    <source>
        <dbReference type="ARBA" id="ARBA00023274"/>
    </source>
</evidence>
<evidence type="ECO:0000256" key="4">
    <source>
        <dbReference type="ARBA" id="ARBA00023128"/>
    </source>
</evidence>
<gene>
    <name evidence="12" type="primary">LOC101847881</name>
</gene>
<evidence type="ECO:0000313" key="11">
    <source>
        <dbReference type="Proteomes" id="UP000694888"/>
    </source>
</evidence>
<dbReference type="InterPro" id="IPR020568">
    <property type="entry name" value="Ribosomal_Su5_D2-typ_SF"/>
</dbReference>
<keyword evidence="4" id="KW-0496">Mitochondrion</keyword>
<keyword evidence="5 8" id="KW-0687">Ribonucleoprotein</keyword>
<dbReference type="PANTHER" id="PTHR48277">
    <property type="entry name" value="MITOCHONDRIAL RIBOSOMAL PROTEIN S5"/>
    <property type="match status" value="1"/>
</dbReference>
<dbReference type="Pfam" id="PF03719">
    <property type="entry name" value="Ribosomal_S5_C"/>
    <property type="match status" value="1"/>
</dbReference>
<evidence type="ECO:0000256" key="1">
    <source>
        <dbReference type="ARBA" id="ARBA00004173"/>
    </source>
</evidence>
<dbReference type="Pfam" id="PF21251">
    <property type="entry name" value="Ribosomal_uS5m_N"/>
    <property type="match status" value="1"/>
</dbReference>
<reference evidence="12" key="1">
    <citation type="submission" date="2025-08" db="UniProtKB">
        <authorList>
            <consortium name="RefSeq"/>
        </authorList>
    </citation>
    <scope>IDENTIFICATION</scope>
</reference>
<dbReference type="InterPro" id="IPR014721">
    <property type="entry name" value="Ribsml_uS5_D2-typ_fold_subgr"/>
</dbReference>
<keyword evidence="11" id="KW-1185">Reference proteome</keyword>
<evidence type="ECO:0000256" key="6">
    <source>
        <dbReference type="ARBA" id="ARBA00039335"/>
    </source>
</evidence>
<dbReference type="PANTHER" id="PTHR48277:SF1">
    <property type="entry name" value="MITOCHONDRIAL RIBOSOMAL PROTEIN S5"/>
    <property type="match status" value="1"/>
</dbReference>
<feature type="domain" description="S5 DRBM" evidence="10">
    <location>
        <begin position="174"/>
        <end position="238"/>
    </location>
</feature>
<dbReference type="SUPFAM" id="SSF54211">
    <property type="entry name" value="Ribosomal protein S5 domain 2-like"/>
    <property type="match status" value="1"/>
</dbReference>
<protein>
    <recommendedName>
        <fullName evidence="6">Small ribosomal subunit protein uS5m</fullName>
    </recommendedName>
    <alternativeName>
        <fullName evidence="7">28S ribosomal protein S5, mitochondrial</fullName>
    </alternativeName>
</protein>
<dbReference type="Proteomes" id="UP000694888">
    <property type="component" value="Unplaced"/>
</dbReference>
<evidence type="ECO:0000259" key="10">
    <source>
        <dbReference type="PROSITE" id="PS50881"/>
    </source>
</evidence>
<proteinExistence type="inferred from homology"/>
<evidence type="ECO:0000256" key="8">
    <source>
        <dbReference type="PROSITE-ProRule" id="PRU00268"/>
    </source>
</evidence>